<proteinExistence type="predicted"/>
<evidence type="ECO:0000313" key="3">
    <source>
        <dbReference type="EMBL" id="TVT43032.1"/>
    </source>
</evidence>
<comment type="caution">
    <text evidence="3">The sequence shown here is derived from an EMBL/GenBank/DDBJ whole genome shotgun (WGS) entry which is preliminary data.</text>
</comment>
<gene>
    <name evidence="3" type="ORF">FNT36_02770</name>
</gene>
<keyword evidence="4" id="KW-1185">Reference proteome</keyword>
<protein>
    <submittedName>
        <fullName evidence="3">NIPSNAP family containing protein</fullName>
    </submittedName>
</protein>
<feature type="signal peptide" evidence="1">
    <location>
        <begin position="1"/>
        <end position="22"/>
    </location>
</feature>
<dbReference type="SUPFAM" id="SSF54909">
    <property type="entry name" value="Dimeric alpha+beta barrel"/>
    <property type="match status" value="1"/>
</dbReference>
<reference evidence="3 4" key="1">
    <citation type="submission" date="2019-07" db="EMBL/GenBank/DDBJ databases">
        <title>Hymenobacter sp. straun FUR1 Genome sequencing and assembly.</title>
        <authorList>
            <person name="Chhetri G."/>
        </authorList>
    </citation>
    <scope>NUCLEOTIDE SEQUENCE [LARGE SCALE GENOMIC DNA]</scope>
    <source>
        <strain evidence="3 4">Fur1</strain>
    </source>
</reference>
<dbReference type="InterPro" id="IPR012577">
    <property type="entry name" value="NIPSNAP"/>
</dbReference>
<evidence type="ECO:0000259" key="2">
    <source>
        <dbReference type="Pfam" id="PF07978"/>
    </source>
</evidence>
<evidence type="ECO:0000313" key="4">
    <source>
        <dbReference type="Proteomes" id="UP000317624"/>
    </source>
</evidence>
<feature type="chain" id="PRO_5035266138" evidence="1">
    <location>
        <begin position="23"/>
        <end position="260"/>
    </location>
</feature>
<accession>A0A558C2Z0</accession>
<organism evidence="3 4">
    <name type="scientific">Hymenobacter setariae</name>
    <dbReference type="NCBI Taxonomy" id="2594794"/>
    <lineage>
        <taxon>Bacteria</taxon>
        <taxon>Pseudomonadati</taxon>
        <taxon>Bacteroidota</taxon>
        <taxon>Cytophagia</taxon>
        <taxon>Cytophagales</taxon>
        <taxon>Hymenobacteraceae</taxon>
        <taxon>Hymenobacter</taxon>
    </lineage>
</organism>
<keyword evidence="1" id="KW-0732">Signal</keyword>
<dbReference type="Gene3D" id="3.30.70.100">
    <property type="match status" value="1"/>
</dbReference>
<evidence type="ECO:0000256" key="1">
    <source>
        <dbReference type="SAM" id="SignalP"/>
    </source>
</evidence>
<dbReference type="InterPro" id="IPR011008">
    <property type="entry name" value="Dimeric_a/b-barrel"/>
</dbReference>
<dbReference type="Pfam" id="PF07978">
    <property type="entry name" value="NIPSNAP"/>
    <property type="match status" value="1"/>
</dbReference>
<feature type="domain" description="NIPSNAP" evidence="2">
    <location>
        <begin position="155"/>
        <end position="258"/>
    </location>
</feature>
<dbReference type="EMBL" id="VMRJ01000001">
    <property type="protein sequence ID" value="TVT43032.1"/>
    <property type="molecule type" value="Genomic_DNA"/>
</dbReference>
<name>A0A558C2Z0_9BACT</name>
<dbReference type="AlphaFoldDB" id="A0A558C2Z0"/>
<sequence length="260" mass="29199">MKRIFLLLLIGSYLGFGPSATARPLAARPTYFELKVYHLKTARQVAVVDSFLQHQYVPQLHAAGVGTVGVFKAIGNDTAVDKRIYVFTPFASLSQWEKLRQTTAPKLLAAGGSFENAPYNNPAYGRLETIFLKAFDEMTALTAPKLTAPKAERVYELRSYEGASEKIFRNKMQMFNAGGEIKLFNRLGFNGIFYGEVLFGAKMPNLMYMTSFANKADREAHWKAFGADPEWKRLSALPEYQNNVSHIDITFLQPANYSDL</sequence>
<dbReference type="OrthoDB" id="9809695at2"/>
<dbReference type="Proteomes" id="UP000317624">
    <property type="component" value="Unassembled WGS sequence"/>
</dbReference>
<dbReference type="RefSeq" id="WP_144844044.1">
    <property type="nucleotide sequence ID" value="NZ_VMRJ01000001.1"/>
</dbReference>